<dbReference type="RefSeq" id="WP_191154529.1">
    <property type="nucleotide sequence ID" value="NZ_JACWUN010000005.1"/>
</dbReference>
<evidence type="ECO:0000256" key="8">
    <source>
        <dbReference type="HAMAP-Rule" id="MF_01925"/>
    </source>
</evidence>
<dbReference type="InterPro" id="IPR036291">
    <property type="entry name" value="NAD(P)-bd_dom_sf"/>
</dbReference>
<keyword evidence="6 8" id="KW-0521">NADP</keyword>
<dbReference type="Gene3D" id="3.40.50.720">
    <property type="entry name" value="NAD(P)-binding Rossmann-like Domain"/>
    <property type="match status" value="1"/>
</dbReference>
<dbReference type="FunFam" id="3.40.50.720:FF:000190">
    <property type="entry name" value="Pyrroline-5-carboxylate reductase"/>
    <property type="match status" value="1"/>
</dbReference>
<dbReference type="HAMAP" id="MF_01925">
    <property type="entry name" value="P5C_reductase"/>
    <property type="match status" value="1"/>
</dbReference>
<evidence type="ECO:0000256" key="10">
    <source>
        <dbReference type="PIRSR" id="PIRSR000193-1"/>
    </source>
</evidence>
<dbReference type="EC" id="1.5.1.2" evidence="8 9"/>
<evidence type="ECO:0000256" key="1">
    <source>
        <dbReference type="ARBA" id="ARBA00004496"/>
    </source>
</evidence>
<sequence length="270" mass="28637">MTNVCKIGFIGGGNMAEALIKGLLAGNYPADKLVVSEPLEHRRKHLDEVFGVTVMADNLQLVGSCEIVVLAIKPQIVDEVLIEIASIWNDHKLMVSILAGVTCTSIERQFAGSPRVVRVMPNTPALVGEAASTICRGTHATNEDLQIVRELFESVGMVQLIDERQMDAATGLSGSGPAYIYTVIEALADGGVREGLRREVAHALAVQTVVGAALMVRETKEHPAILRDQVCSPGGTAITGVSTLEKNGLRTTLMEAVSASAARSRELGGN</sequence>
<evidence type="ECO:0000259" key="12">
    <source>
        <dbReference type="Pfam" id="PF14748"/>
    </source>
</evidence>
<evidence type="ECO:0000256" key="6">
    <source>
        <dbReference type="ARBA" id="ARBA00022857"/>
    </source>
</evidence>
<dbReference type="Pfam" id="PF14748">
    <property type="entry name" value="P5CR_dimer"/>
    <property type="match status" value="1"/>
</dbReference>
<feature type="binding site" evidence="10">
    <location>
        <begin position="71"/>
        <end position="74"/>
    </location>
    <ligand>
        <name>NADP(+)</name>
        <dbReference type="ChEBI" id="CHEBI:58349"/>
    </ligand>
</feature>
<dbReference type="GO" id="GO:0004735">
    <property type="term" value="F:pyrroline-5-carboxylate reductase activity"/>
    <property type="evidence" value="ECO:0007669"/>
    <property type="project" value="UniProtKB-UniRule"/>
</dbReference>
<dbReference type="PIRSF" id="PIRSF000193">
    <property type="entry name" value="Pyrrol-5-carb_rd"/>
    <property type="match status" value="1"/>
</dbReference>
<dbReference type="EMBL" id="JACWUN010000005">
    <property type="protein sequence ID" value="MBD1400260.1"/>
    <property type="molecule type" value="Genomic_DNA"/>
</dbReference>
<reference evidence="13" key="1">
    <citation type="submission" date="2020-09" db="EMBL/GenBank/DDBJ databases">
        <title>Pelobacter alkaliphilus sp. nov., a novel anaerobic arsenate-reducing bacterium from terrestrial mud volcano.</title>
        <authorList>
            <person name="Khomyakova M.A."/>
            <person name="Merkel A.Y."/>
            <person name="Slobodkin A.I."/>
        </authorList>
    </citation>
    <scope>NUCLEOTIDE SEQUENCE</scope>
    <source>
        <strain evidence="13">M08fum</strain>
    </source>
</reference>
<dbReference type="InterPro" id="IPR008927">
    <property type="entry name" value="6-PGluconate_DH-like_C_sf"/>
</dbReference>
<keyword evidence="3 8" id="KW-0963">Cytoplasm</keyword>
<comment type="pathway">
    <text evidence="8">Amino-acid biosynthesis; L-proline biosynthesis; L-proline from L-glutamate 5-semialdehyde: step 1/1.</text>
</comment>
<evidence type="ECO:0000256" key="9">
    <source>
        <dbReference type="NCBIfam" id="TIGR00112"/>
    </source>
</evidence>
<evidence type="ECO:0000259" key="11">
    <source>
        <dbReference type="Pfam" id="PF03807"/>
    </source>
</evidence>
<dbReference type="PANTHER" id="PTHR11645:SF0">
    <property type="entry name" value="PYRROLINE-5-CARBOXYLATE REDUCTASE 3"/>
    <property type="match status" value="1"/>
</dbReference>
<name>A0A8J6UI53_9BACT</name>
<evidence type="ECO:0000313" key="13">
    <source>
        <dbReference type="EMBL" id="MBD1400260.1"/>
    </source>
</evidence>
<dbReference type="FunFam" id="1.10.3730.10:FF:000001">
    <property type="entry name" value="Pyrroline-5-carboxylate reductase"/>
    <property type="match status" value="1"/>
</dbReference>
<evidence type="ECO:0000256" key="7">
    <source>
        <dbReference type="ARBA" id="ARBA00023002"/>
    </source>
</evidence>
<dbReference type="InterPro" id="IPR029036">
    <property type="entry name" value="P5CR_dimer"/>
</dbReference>
<keyword evidence="4 8" id="KW-0028">Amino-acid biosynthesis</keyword>
<dbReference type="Gene3D" id="1.10.3730.10">
    <property type="entry name" value="ProC C-terminal domain-like"/>
    <property type="match status" value="1"/>
</dbReference>
<evidence type="ECO:0000313" key="14">
    <source>
        <dbReference type="Proteomes" id="UP000632828"/>
    </source>
</evidence>
<evidence type="ECO:0000256" key="5">
    <source>
        <dbReference type="ARBA" id="ARBA00022650"/>
    </source>
</evidence>
<dbReference type="SUPFAM" id="SSF48179">
    <property type="entry name" value="6-phosphogluconate dehydrogenase C-terminal domain-like"/>
    <property type="match status" value="1"/>
</dbReference>
<dbReference type="InterPro" id="IPR028939">
    <property type="entry name" value="P5C_Rdtase_cat_N"/>
</dbReference>
<dbReference type="UniPathway" id="UPA00098">
    <property type="reaction ID" value="UER00361"/>
</dbReference>
<keyword evidence="14" id="KW-1185">Reference proteome</keyword>
<dbReference type="InterPro" id="IPR000304">
    <property type="entry name" value="Pyrroline-COOH_reductase"/>
</dbReference>
<protein>
    <recommendedName>
        <fullName evidence="8 9">Pyrroline-5-carboxylate reductase</fullName>
        <shortName evidence="8">P5C reductase</shortName>
        <shortName evidence="8">P5CR</shortName>
        <ecNumber evidence="8 9">1.5.1.2</ecNumber>
    </recommendedName>
    <alternativeName>
        <fullName evidence="8">PCA reductase</fullName>
    </alternativeName>
</protein>
<organism evidence="13 14">
    <name type="scientific">Pelovirga terrestris</name>
    <dbReference type="NCBI Taxonomy" id="2771352"/>
    <lineage>
        <taxon>Bacteria</taxon>
        <taxon>Pseudomonadati</taxon>
        <taxon>Thermodesulfobacteriota</taxon>
        <taxon>Desulfuromonadia</taxon>
        <taxon>Geobacterales</taxon>
        <taxon>Geobacteraceae</taxon>
        <taxon>Pelovirga</taxon>
    </lineage>
</organism>
<evidence type="ECO:0000256" key="3">
    <source>
        <dbReference type="ARBA" id="ARBA00022490"/>
    </source>
</evidence>
<proteinExistence type="inferred from homology"/>
<dbReference type="NCBIfam" id="TIGR00112">
    <property type="entry name" value="proC"/>
    <property type="match status" value="1"/>
</dbReference>
<evidence type="ECO:0000256" key="4">
    <source>
        <dbReference type="ARBA" id="ARBA00022605"/>
    </source>
</evidence>
<keyword evidence="7 8" id="KW-0560">Oxidoreductase</keyword>
<comment type="catalytic activity">
    <reaction evidence="8">
        <text>L-proline + NAD(+) = (S)-1-pyrroline-5-carboxylate + NADH + 2 H(+)</text>
        <dbReference type="Rhea" id="RHEA:14105"/>
        <dbReference type="ChEBI" id="CHEBI:15378"/>
        <dbReference type="ChEBI" id="CHEBI:17388"/>
        <dbReference type="ChEBI" id="CHEBI:57540"/>
        <dbReference type="ChEBI" id="CHEBI:57945"/>
        <dbReference type="ChEBI" id="CHEBI:60039"/>
        <dbReference type="EC" id="1.5.1.2"/>
    </reaction>
</comment>
<feature type="binding site" evidence="10">
    <location>
        <position position="58"/>
    </location>
    <ligand>
        <name>NADPH</name>
        <dbReference type="ChEBI" id="CHEBI:57783"/>
    </ligand>
</feature>
<dbReference type="Pfam" id="PF03807">
    <property type="entry name" value="F420_oxidored"/>
    <property type="match status" value="1"/>
</dbReference>
<feature type="binding site" evidence="10">
    <location>
        <begin position="10"/>
        <end position="15"/>
    </location>
    <ligand>
        <name>NADP(+)</name>
        <dbReference type="ChEBI" id="CHEBI:58349"/>
    </ligand>
</feature>
<feature type="domain" description="Pyrroline-5-carboxylate reductase catalytic N-terminal" evidence="11">
    <location>
        <begin position="6"/>
        <end position="100"/>
    </location>
</feature>
<comment type="subcellular location">
    <subcellularLocation>
        <location evidence="1 8">Cytoplasm</location>
    </subcellularLocation>
</comment>
<accession>A0A8J6UI53</accession>
<keyword evidence="5 8" id="KW-0641">Proline biosynthesis</keyword>
<dbReference type="AlphaFoldDB" id="A0A8J6UI53"/>
<comment type="similarity">
    <text evidence="2 8">Belongs to the pyrroline-5-carboxylate reductase family.</text>
</comment>
<dbReference type="PANTHER" id="PTHR11645">
    <property type="entry name" value="PYRROLINE-5-CARBOXYLATE REDUCTASE"/>
    <property type="match status" value="1"/>
</dbReference>
<feature type="domain" description="Pyrroline-5-carboxylate reductase dimerisation" evidence="12">
    <location>
        <begin position="163"/>
        <end position="267"/>
    </location>
</feature>
<dbReference type="SUPFAM" id="SSF51735">
    <property type="entry name" value="NAD(P)-binding Rossmann-fold domains"/>
    <property type="match status" value="1"/>
</dbReference>
<comment type="catalytic activity">
    <reaction evidence="8">
        <text>L-proline + NADP(+) = (S)-1-pyrroline-5-carboxylate + NADPH + 2 H(+)</text>
        <dbReference type="Rhea" id="RHEA:14109"/>
        <dbReference type="ChEBI" id="CHEBI:15378"/>
        <dbReference type="ChEBI" id="CHEBI:17388"/>
        <dbReference type="ChEBI" id="CHEBI:57783"/>
        <dbReference type="ChEBI" id="CHEBI:58349"/>
        <dbReference type="ChEBI" id="CHEBI:60039"/>
        <dbReference type="EC" id="1.5.1.2"/>
    </reaction>
</comment>
<gene>
    <name evidence="8 13" type="primary">proC</name>
    <name evidence="13" type="ORF">ICT70_06220</name>
</gene>
<dbReference type="Proteomes" id="UP000632828">
    <property type="component" value="Unassembled WGS sequence"/>
</dbReference>
<evidence type="ECO:0000256" key="2">
    <source>
        <dbReference type="ARBA" id="ARBA00005525"/>
    </source>
</evidence>
<dbReference type="GO" id="GO:0055129">
    <property type="term" value="P:L-proline biosynthetic process"/>
    <property type="evidence" value="ECO:0007669"/>
    <property type="project" value="UniProtKB-UniRule"/>
</dbReference>
<comment type="function">
    <text evidence="8">Catalyzes the reduction of 1-pyrroline-5-carboxylate (PCA) to L-proline.</text>
</comment>
<dbReference type="GO" id="GO:0005737">
    <property type="term" value="C:cytoplasm"/>
    <property type="evidence" value="ECO:0007669"/>
    <property type="project" value="UniProtKB-SubCell"/>
</dbReference>
<comment type="caution">
    <text evidence="13">The sequence shown here is derived from an EMBL/GenBank/DDBJ whole genome shotgun (WGS) entry which is preliminary data.</text>
</comment>